<accession>A0A9P4XCS7</accession>
<organism evidence="1 2">
    <name type="scientific">Trichoderma lentiforme</name>
    <dbReference type="NCBI Taxonomy" id="1567552"/>
    <lineage>
        <taxon>Eukaryota</taxon>
        <taxon>Fungi</taxon>
        <taxon>Dikarya</taxon>
        <taxon>Ascomycota</taxon>
        <taxon>Pezizomycotina</taxon>
        <taxon>Sordariomycetes</taxon>
        <taxon>Hypocreomycetidae</taxon>
        <taxon>Hypocreales</taxon>
        <taxon>Hypocreaceae</taxon>
        <taxon>Trichoderma</taxon>
    </lineage>
</organism>
<evidence type="ECO:0000313" key="2">
    <source>
        <dbReference type="Proteomes" id="UP000801864"/>
    </source>
</evidence>
<name>A0A9P4XCS7_9HYPO</name>
<dbReference type="Proteomes" id="UP000801864">
    <property type="component" value="Unassembled WGS sequence"/>
</dbReference>
<proteinExistence type="predicted"/>
<sequence length="118" mass="12631">MRMRAVGRYCGPIQVEDRSAVSRRKLAGDKLDNLRQRLQGINLSASTKWLCALPGASPTKVGFSQSGDSERWWITDQTALGPAHGDDTGASVQVEDGWGTHSKVAASCSSAAGQQRSE</sequence>
<dbReference type="EMBL" id="QLNT01000014">
    <property type="protein sequence ID" value="KAF3067960.1"/>
    <property type="molecule type" value="Genomic_DNA"/>
</dbReference>
<comment type="caution">
    <text evidence="1">The sequence shown here is derived from an EMBL/GenBank/DDBJ whole genome shotgun (WGS) entry which is preliminary data.</text>
</comment>
<evidence type="ECO:0000313" key="1">
    <source>
        <dbReference type="EMBL" id="KAF3067960.1"/>
    </source>
</evidence>
<dbReference type="AlphaFoldDB" id="A0A9P4XCS7"/>
<reference evidence="1 2" key="1">
    <citation type="submission" date="2018-06" db="EMBL/GenBank/DDBJ databases">
        <title>Genome analysis of cellulolytic fungus Trichoderma lentiforme CFAM-422.</title>
        <authorList>
            <person name="Steindorff A.S."/>
            <person name="Formighieri E.F."/>
            <person name="Midorikawa G.E.O."/>
            <person name="Tamietti M.S."/>
            <person name="Ramos E.Z."/>
            <person name="Silva A.S."/>
            <person name="Bon E.P.S."/>
            <person name="Mendes T.D."/>
            <person name="Damaso M.C.T."/>
            <person name="Favaro L.C.L."/>
        </authorList>
    </citation>
    <scope>NUCLEOTIDE SEQUENCE [LARGE SCALE GENOMIC DNA]</scope>
    <source>
        <strain evidence="1 2">CFAM-422</strain>
    </source>
</reference>
<protein>
    <submittedName>
        <fullName evidence="1">Uncharacterized protein</fullName>
    </submittedName>
</protein>
<gene>
    <name evidence="1" type="ORF">CFAM422_008143</name>
</gene>
<keyword evidence="2" id="KW-1185">Reference proteome</keyword>